<comment type="catalytic activity">
    <reaction evidence="4">
        <text>3-O-(N-acetyl-beta-D-glucosaminyl)-L-seryl-[protein] + H2O = N-acetyl-D-glucosamine + L-seryl-[protein]</text>
        <dbReference type="Rhea" id="RHEA:48876"/>
        <dbReference type="Rhea" id="RHEA-COMP:9863"/>
        <dbReference type="Rhea" id="RHEA-COMP:12251"/>
        <dbReference type="ChEBI" id="CHEBI:15377"/>
        <dbReference type="ChEBI" id="CHEBI:29999"/>
        <dbReference type="ChEBI" id="CHEBI:90838"/>
        <dbReference type="ChEBI" id="CHEBI:506227"/>
        <dbReference type="EC" id="3.2.1.169"/>
    </reaction>
</comment>
<dbReference type="GO" id="GO:0009100">
    <property type="term" value="P:glycoprotein metabolic process"/>
    <property type="evidence" value="ECO:0007669"/>
    <property type="project" value="TreeGrafter"/>
</dbReference>
<evidence type="ECO:0000313" key="9">
    <source>
        <dbReference type="Proteomes" id="UP000887569"/>
    </source>
</evidence>
<protein>
    <recommendedName>
        <fullName evidence="6">protein O-GlcNAcase</fullName>
        <ecNumber evidence="6">3.2.1.169</ecNumber>
    </recommendedName>
    <alternativeName>
        <fullName evidence="3">Beta-N-acetylhexosaminidase</fullName>
    </alternativeName>
    <alternativeName>
        <fullName evidence="7">Beta-hexosaminidase</fullName>
    </alternativeName>
</protein>
<feature type="domain" description="GH84" evidence="8">
    <location>
        <begin position="83"/>
        <end position="358"/>
    </location>
</feature>
<evidence type="ECO:0000256" key="6">
    <source>
        <dbReference type="ARBA" id="ARBA00066938"/>
    </source>
</evidence>
<name>A0A915AYN7_PARUN</name>
<evidence type="ECO:0000256" key="7">
    <source>
        <dbReference type="ARBA" id="ARBA00076634"/>
    </source>
</evidence>
<sequence length="962" mass="108274">MHYFIVVEGFSGIRFETILSFPESALPRNSTPSKSEEVSGSKWCVSSSFAPQFPGNILSGMHSDLASAEPSTTDKQGTLERQFICGVVEGFYGRPWTADQRRDLFSRMRRLGMNTYLYAPKDDLKHRAEWRLLYTSDEIELLHSLVMAAKQQGITFVYAISPGVDVAYSSDKELKAIQEKLDQVRLLGCNAFALLFDDIETAMSDQDKKKFPSFVVAQLTLANTVYEYLKCPEFYFCPTEYCESRATPSLEQSDYLLILGKKLLPDIHILWTGPRVVSRYITVEHVRRVARVLKRKPLIWDNLHANDYDPKRIFLGPFAGRSVQLKEEIAGILLNPNCRYEANFVPFHTMAEWNSCQADAEVEEEAESDAILEAGGVAPVATRIVVNASPRRLYHPLKALNEGLKKWIDHFSEGISPSVPPISQMETQMVATVIERCAASASIPPPVIRTCEGNELLPSSDIPSPLYTSPPIGSATTVTVQTFPIGEAAIGVDEAHSSLTQTVNSLTVEYCEPMELVPLAKEESKVSVEMTDVSKTGTQELLEVSSDVSMESSVLSDADFSSAIDVEQVATLVDMFYLPFEHGRRGVEMLEEFSWLHENSFVVRKKQTSDDDSEEEKVQALVSDEWRRRSDQFLKSLRNITKLYQLIVDLPNKSVVHELFQYVYDAQSVTSVLEALVLWMAEGELNISPAECDSWWSNGIADVEPWTLGGGLLSDLQKLLFTSPFIADLLLMKCAIPLSLNCYTIRPYKDEDEKELRSFYDASEDRFAVEGSILNDTKEERFFDRTIGPFVSLSSPRTAFVAVDNIGTTSKRIAAIVSAALNAKSFAEKFRRHYIPKVRSKYAMYAEIEKEQGISGEDVERLWQCQREEISEWEPPNLSDYFYNQFPSQVDIRYRSVTQDAVAVRRLIYVTAVALSFNGSNGFFVVLQSSETEKIDFYCKLGLVTLKEVGLPEEILLMGHSL</sequence>
<evidence type="ECO:0000256" key="1">
    <source>
        <dbReference type="ARBA" id="ARBA00022801"/>
    </source>
</evidence>
<dbReference type="Pfam" id="PF07555">
    <property type="entry name" value="NAGidase"/>
    <property type="match status" value="1"/>
</dbReference>
<dbReference type="PANTHER" id="PTHR13170">
    <property type="entry name" value="O-GLCNACASE"/>
    <property type="match status" value="1"/>
</dbReference>
<dbReference type="EC" id="3.2.1.169" evidence="6"/>
<keyword evidence="2" id="KW-0326">Glycosidase</keyword>
<dbReference type="InterPro" id="IPR051822">
    <property type="entry name" value="Glycosyl_Hydrolase_84"/>
</dbReference>
<evidence type="ECO:0000259" key="8">
    <source>
        <dbReference type="PROSITE" id="PS52009"/>
    </source>
</evidence>
<keyword evidence="1" id="KW-0378">Hydrolase</keyword>
<dbReference type="PROSITE" id="PS52009">
    <property type="entry name" value="GH84"/>
    <property type="match status" value="1"/>
</dbReference>
<dbReference type="Gene3D" id="3.20.20.80">
    <property type="entry name" value="Glycosidases"/>
    <property type="match status" value="1"/>
</dbReference>
<dbReference type="FunFam" id="3.20.20.80:FF:000009">
    <property type="entry name" value="O-GlcNAcase BT_4395"/>
    <property type="match status" value="1"/>
</dbReference>
<accession>A0A915AYN7</accession>
<evidence type="ECO:0000256" key="4">
    <source>
        <dbReference type="ARBA" id="ARBA00050933"/>
    </source>
</evidence>
<comment type="catalytic activity">
    <reaction evidence="5">
        <text>3-O-(N-acetyl-beta-D-glucosaminyl)-L-threonyl-[protein] + H2O = L-threonyl-[protein] + N-acetyl-D-glucosamine</text>
        <dbReference type="Rhea" id="RHEA:48892"/>
        <dbReference type="Rhea" id="RHEA-COMP:11060"/>
        <dbReference type="Rhea" id="RHEA-COMP:12252"/>
        <dbReference type="ChEBI" id="CHEBI:15377"/>
        <dbReference type="ChEBI" id="CHEBI:30013"/>
        <dbReference type="ChEBI" id="CHEBI:90840"/>
        <dbReference type="ChEBI" id="CHEBI:506227"/>
        <dbReference type="EC" id="3.2.1.169"/>
    </reaction>
</comment>
<dbReference type="SUPFAM" id="SSF51445">
    <property type="entry name" value="(Trans)glycosidases"/>
    <property type="match status" value="1"/>
</dbReference>
<dbReference type="PANTHER" id="PTHR13170:SF16">
    <property type="entry name" value="PROTEIN O-GLCNACASE"/>
    <property type="match status" value="1"/>
</dbReference>
<proteinExistence type="predicted"/>
<evidence type="ECO:0000313" key="10">
    <source>
        <dbReference type="WBParaSite" id="PgR017X_g122_t01"/>
    </source>
</evidence>
<dbReference type="Gene3D" id="3.40.630.30">
    <property type="match status" value="1"/>
</dbReference>
<dbReference type="InterPro" id="IPR011496">
    <property type="entry name" value="O-GlcNAcase_cat"/>
</dbReference>
<dbReference type="GO" id="GO:0016231">
    <property type="term" value="F:beta-N-acetylglucosaminidase activity"/>
    <property type="evidence" value="ECO:0007669"/>
    <property type="project" value="TreeGrafter"/>
</dbReference>
<dbReference type="InterPro" id="IPR017853">
    <property type="entry name" value="GH"/>
</dbReference>
<reference evidence="10" key="1">
    <citation type="submission" date="2022-11" db="UniProtKB">
        <authorList>
            <consortium name="WormBaseParasite"/>
        </authorList>
    </citation>
    <scope>IDENTIFICATION</scope>
</reference>
<dbReference type="Gene3D" id="1.20.58.240">
    <property type="entry name" value="STAT, domain 1"/>
    <property type="match status" value="1"/>
</dbReference>
<evidence type="ECO:0000256" key="5">
    <source>
        <dbReference type="ARBA" id="ARBA00052136"/>
    </source>
</evidence>
<evidence type="ECO:0000256" key="2">
    <source>
        <dbReference type="ARBA" id="ARBA00023295"/>
    </source>
</evidence>
<organism evidence="9 10">
    <name type="scientific">Parascaris univalens</name>
    <name type="common">Nematode worm</name>
    <dbReference type="NCBI Taxonomy" id="6257"/>
    <lineage>
        <taxon>Eukaryota</taxon>
        <taxon>Metazoa</taxon>
        <taxon>Ecdysozoa</taxon>
        <taxon>Nematoda</taxon>
        <taxon>Chromadorea</taxon>
        <taxon>Rhabditida</taxon>
        <taxon>Spirurina</taxon>
        <taxon>Ascaridomorpha</taxon>
        <taxon>Ascaridoidea</taxon>
        <taxon>Ascarididae</taxon>
        <taxon>Parascaris</taxon>
    </lineage>
</organism>
<keyword evidence="9" id="KW-1185">Reference proteome</keyword>
<evidence type="ECO:0000256" key="3">
    <source>
        <dbReference type="ARBA" id="ARBA00030512"/>
    </source>
</evidence>
<dbReference type="AlphaFoldDB" id="A0A915AYN7"/>
<dbReference type="GO" id="GO:0102571">
    <property type="term" value="F:[protein]-3-O-(N-acetyl-D-glucosaminyl)-L-serine/L-threonine O-N-acetyl-alpha-D-glucosaminase activity"/>
    <property type="evidence" value="ECO:0007669"/>
    <property type="project" value="UniProtKB-EC"/>
</dbReference>
<dbReference type="Proteomes" id="UP000887569">
    <property type="component" value="Unplaced"/>
</dbReference>
<dbReference type="WBParaSite" id="PgR017X_g122_t01">
    <property type="protein sequence ID" value="PgR017X_g122_t01"/>
    <property type="gene ID" value="PgR017X_g122"/>
</dbReference>